<dbReference type="EMBL" id="CAJVQB010015412">
    <property type="protein sequence ID" value="CAG8774459.1"/>
    <property type="molecule type" value="Genomic_DNA"/>
</dbReference>
<feature type="non-terminal residue" evidence="2">
    <location>
        <position position="1"/>
    </location>
</feature>
<evidence type="ECO:0000256" key="1">
    <source>
        <dbReference type="SAM" id="MobiDB-lite"/>
    </source>
</evidence>
<keyword evidence="3" id="KW-1185">Reference proteome</keyword>
<accession>A0ABN7VJV7</accession>
<gene>
    <name evidence="2" type="ORF">GMARGA_LOCUS18905</name>
</gene>
<dbReference type="Proteomes" id="UP000789901">
    <property type="component" value="Unassembled WGS sequence"/>
</dbReference>
<organism evidence="2 3">
    <name type="scientific">Gigaspora margarita</name>
    <dbReference type="NCBI Taxonomy" id="4874"/>
    <lineage>
        <taxon>Eukaryota</taxon>
        <taxon>Fungi</taxon>
        <taxon>Fungi incertae sedis</taxon>
        <taxon>Mucoromycota</taxon>
        <taxon>Glomeromycotina</taxon>
        <taxon>Glomeromycetes</taxon>
        <taxon>Diversisporales</taxon>
        <taxon>Gigasporaceae</taxon>
        <taxon>Gigaspora</taxon>
    </lineage>
</organism>
<name>A0ABN7VJV7_GIGMA</name>
<evidence type="ECO:0000313" key="3">
    <source>
        <dbReference type="Proteomes" id="UP000789901"/>
    </source>
</evidence>
<proteinExistence type="predicted"/>
<evidence type="ECO:0000313" key="2">
    <source>
        <dbReference type="EMBL" id="CAG8774459.1"/>
    </source>
</evidence>
<sequence>PKLHIKPKKPKYEEVEETSVSDKTSEHSNTEPTYWSSEEHLNKETESILTISYTLLNEKPRKMLNHEDIDNYHLSQTSLVDIIEVLVEYDEFDMDSLYEITDNELLPEASVDSDESNIEVSINSVLKNTSSDFKGFDITSEYEDLVKIITHSKFRKNVSKNIWQVQRWRNRRLLVETRQHDAPLCIKKTSSTYKSTKKTFTISPLIYLERVLNNPALMPEIIQNKK</sequence>
<protein>
    <submittedName>
        <fullName evidence="2">5406_t:CDS:1</fullName>
    </submittedName>
</protein>
<feature type="region of interest" description="Disordered" evidence="1">
    <location>
        <begin position="1"/>
        <end position="39"/>
    </location>
</feature>
<reference evidence="2 3" key="1">
    <citation type="submission" date="2021-06" db="EMBL/GenBank/DDBJ databases">
        <authorList>
            <person name="Kallberg Y."/>
            <person name="Tangrot J."/>
            <person name="Rosling A."/>
        </authorList>
    </citation>
    <scope>NUCLEOTIDE SEQUENCE [LARGE SCALE GENOMIC DNA]</scope>
    <source>
        <strain evidence="2 3">120-4 pot B 10/14</strain>
    </source>
</reference>
<comment type="caution">
    <text evidence="2">The sequence shown here is derived from an EMBL/GenBank/DDBJ whole genome shotgun (WGS) entry which is preliminary data.</text>
</comment>